<evidence type="ECO:0000256" key="2">
    <source>
        <dbReference type="HAMAP-Rule" id="MF_00611"/>
    </source>
</evidence>
<protein>
    <recommendedName>
        <fullName evidence="2">Protein FdhE homolog</fullName>
    </recommendedName>
</protein>
<evidence type="ECO:0000313" key="6">
    <source>
        <dbReference type="EMBL" id="GHH52649.1"/>
    </source>
</evidence>
<feature type="domain" description="FdhE C-terminal" evidence="5">
    <location>
        <begin position="238"/>
        <end position="323"/>
    </location>
</feature>
<dbReference type="Pfam" id="PF04216">
    <property type="entry name" value="FdhE_N"/>
    <property type="match status" value="1"/>
</dbReference>
<dbReference type="InterPro" id="IPR006452">
    <property type="entry name" value="Formate_DH_accessory"/>
</dbReference>
<comment type="caution">
    <text evidence="6">The sequence shown here is derived from an EMBL/GenBank/DDBJ whole genome shotgun (WGS) entry which is preliminary data.</text>
</comment>
<dbReference type="InterPro" id="IPR024064">
    <property type="entry name" value="FdhE-like_sf"/>
</dbReference>
<comment type="subcellular location">
    <subcellularLocation>
        <location evidence="2">Cytoplasm</location>
    </subcellularLocation>
</comment>
<proteinExistence type="inferred from homology"/>
<dbReference type="PANTHER" id="PTHR37689">
    <property type="entry name" value="PROTEIN FDHE"/>
    <property type="match status" value="1"/>
</dbReference>
<dbReference type="NCBIfam" id="TIGR01562">
    <property type="entry name" value="FdhE"/>
    <property type="match status" value="1"/>
</dbReference>
<evidence type="ECO:0000259" key="5">
    <source>
        <dbReference type="Pfam" id="PF24860"/>
    </source>
</evidence>
<feature type="domain" description="FdhE central" evidence="4">
    <location>
        <begin position="199"/>
        <end position="237"/>
    </location>
</feature>
<dbReference type="InterPro" id="IPR056797">
    <property type="entry name" value="FdhE_central"/>
</dbReference>
<dbReference type="PIRSF" id="PIRSF018296">
    <property type="entry name" value="Format_dh_formtn"/>
    <property type="match status" value="1"/>
</dbReference>
<name>A0A919KHV3_9XANT</name>
<feature type="domain" description="FdhE N-terminal" evidence="3">
    <location>
        <begin position="19"/>
        <end position="182"/>
    </location>
</feature>
<dbReference type="Proteomes" id="UP000623958">
    <property type="component" value="Unassembled WGS sequence"/>
</dbReference>
<dbReference type="AlphaFoldDB" id="A0A919KHV3"/>
<sequence>MAQRILEPGQIETLAQRDIPRIILADRDRLFAARADRLRVLASASPISGYLQLLAALVDAQHAALARIAPERLAGLQAAAASQRRNGAAGAAGAGMPPLHAASLARDGYWRTLLRELCTHCAGHEAFPAQAKAILEQLAAAQDAWIEAQADALLDVPGAPPVEAGTAPFVMAALQVYWVALGLAYGTGELAPMADAPGLCPLCGTAPVASLVHAQAPHASYRYLYCALCACQWHYVRVQCSRCGAAGKDIAYPSLAGIDDPADTAKDAAVRAETCERCHGYRKILYLEKDPQVEPVADDLGTLALDLLLGEQGYERASQNPLLWQADGD</sequence>
<dbReference type="GO" id="GO:0051604">
    <property type="term" value="P:protein maturation"/>
    <property type="evidence" value="ECO:0007669"/>
    <property type="project" value="TreeGrafter"/>
</dbReference>
<keyword evidence="7" id="KW-1185">Reference proteome</keyword>
<dbReference type="InterPro" id="IPR056774">
    <property type="entry name" value="FdhE_N"/>
</dbReference>
<dbReference type="Gene3D" id="3.90.1670.10">
    <property type="entry name" value="FdhE-like domain"/>
    <property type="match status" value="1"/>
</dbReference>
<dbReference type="CDD" id="cd16341">
    <property type="entry name" value="FdhE"/>
    <property type="match status" value="1"/>
</dbReference>
<dbReference type="RefSeq" id="WP_434029111.1">
    <property type="nucleotide sequence ID" value="NZ_BNBA01000011.1"/>
</dbReference>
<evidence type="ECO:0000259" key="4">
    <source>
        <dbReference type="Pfam" id="PF24859"/>
    </source>
</evidence>
<dbReference type="InterPro" id="IPR056796">
    <property type="entry name" value="FdhE_C"/>
</dbReference>
<evidence type="ECO:0000259" key="3">
    <source>
        <dbReference type="Pfam" id="PF04216"/>
    </source>
</evidence>
<gene>
    <name evidence="2 6" type="primary">fdhE</name>
    <name evidence="6" type="ORF">GCM10009090_16840</name>
</gene>
<accession>A0A919KHV3</accession>
<organism evidence="6 7">
    <name type="scientific">Xanthomonas boreopolis</name>
    <dbReference type="NCBI Taxonomy" id="86183"/>
    <lineage>
        <taxon>Bacteria</taxon>
        <taxon>Pseudomonadati</taxon>
        <taxon>Pseudomonadota</taxon>
        <taxon>Gammaproteobacteria</taxon>
        <taxon>Lysobacterales</taxon>
        <taxon>Lysobacteraceae</taxon>
        <taxon>Xanthomonas</taxon>
    </lineage>
</organism>
<reference evidence="6" key="1">
    <citation type="journal article" date="2014" name="Int. J. Syst. Evol. Microbiol.">
        <title>Complete genome sequence of Corynebacterium casei LMG S-19264T (=DSM 44701T), isolated from a smear-ripened cheese.</title>
        <authorList>
            <consortium name="US DOE Joint Genome Institute (JGI-PGF)"/>
            <person name="Walter F."/>
            <person name="Albersmeier A."/>
            <person name="Kalinowski J."/>
            <person name="Ruckert C."/>
        </authorList>
    </citation>
    <scope>NUCLEOTIDE SEQUENCE</scope>
    <source>
        <strain evidence="6">JCM 13306</strain>
    </source>
</reference>
<dbReference type="GO" id="GO:0005829">
    <property type="term" value="C:cytosol"/>
    <property type="evidence" value="ECO:0007669"/>
    <property type="project" value="TreeGrafter"/>
</dbReference>
<dbReference type="Pfam" id="PF24860">
    <property type="entry name" value="FdhE_C"/>
    <property type="match status" value="1"/>
</dbReference>
<reference evidence="6" key="2">
    <citation type="submission" date="2020-09" db="EMBL/GenBank/DDBJ databases">
        <authorList>
            <person name="Sun Q."/>
            <person name="Ohkuma M."/>
        </authorList>
    </citation>
    <scope>NUCLEOTIDE SEQUENCE</scope>
    <source>
        <strain evidence="6">JCM 13306</strain>
    </source>
</reference>
<evidence type="ECO:0000313" key="7">
    <source>
        <dbReference type="Proteomes" id="UP000623958"/>
    </source>
</evidence>
<dbReference type="HAMAP" id="MF_00611">
    <property type="entry name" value="FdeH"/>
    <property type="match status" value="1"/>
</dbReference>
<dbReference type="Pfam" id="PF24859">
    <property type="entry name" value="FdhE_central"/>
    <property type="match status" value="1"/>
</dbReference>
<dbReference type="EMBL" id="BNBA01000011">
    <property type="protein sequence ID" value="GHH52649.1"/>
    <property type="molecule type" value="Genomic_DNA"/>
</dbReference>
<evidence type="ECO:0000256" key="1">
    <source>
        <dbReference type="ARBA" id="ARBA00022490"/>
    </source>
</evidence>
<comment type="similarity">
    <text evidence="2">Belongs to the FdhE family.</text>
</comment>
<dbReference type="SUPFAM" id="SSF144020">
    <property type="entry name" value="FdhE-like"/>
    <property type="match status" value="1"/>
</dbReference>
<keyword evidence="1 2" id="KW-0963">Cytoplasm</keyword>
<dbReference type="PANTHER" id="PTHR37689:SF1">
    <property type="entry name" value="PROTEIN FDHE"/>
    <property type="match status" value="1"/>
</dbReference>
<dbReference type="GO" id="GO:0008199">
    <property type="term" value="F:ferric iron binding"/>
    <property type="evidence" value="ECO:0007669"/>
    <property type="project" value="TreeGrafter"/>
</dbReference>
<comment type="function">
    <text evidence="2">Necessary for formate dehydrogenase activity.</text>
</comment>